<dbReference type="InterPro" id="IPR002921">
    <property type="entry name" value="Fungal_lipase-type"/>
</dbReference>
<keyword evidence="7" id="KW-1133">Transmembrane helix</keyword>
<name>A0A9E7G1C3_9LILI</name>
<sequence length="1024" mass="113332">MGDLGAGRGTVLSKLTTLRWTSMFLGFCNVVLFLSGAVLLVSLPSGCSGVDRLALVVLALVAAVRIAYMVAAGRAQQATAETIVSNVLETSVDADALIRHERRMRYKKWLWWTRFGMMVTALQFVVALYLISVFAKDFSSGDHGNTCLNGLNDERWKKILTISFLVLVWLVVIIQCSTGSDVLRWRSFYATHDTAWKAHYREVFDHGIREVLCCLGRVKYLSVLEEDEVYSVARLLGDLVAYRASGTGHFELLAGLALLQKHKQSPLVHTDFVEAPEVYLQEAAVFHQFAEAAYTGPLLDFGRNPILFPCAWLYRQGVLSPWTRNRRPMLDGDNWWRGHAAAFLKYVSMPPEALRRGRVSQTKREAAYFVLVIHDLKSVVIAVRGTETPEDLITDGLCRHCTLSMDDLDGIINSDQLPQTVKDSVLSSFPHYGHSGIVEYAQELAMQIDGQPVDKDELQPNKSGFLSSLMGIGCECYGYKLRIVGHSLGGAVATMLGLRFYARYPNLHVIIYNDEFSARLSVNSILRLRAAAIGAISNDSTSDSAMVAKIVRKVLHAKKSQQKTIDHDASAPSLEQGTETIKDGNHACKKNHLKYTIKGGVFLCGHAVSCMVNMPNHNPGSHIINDTKTPAGGTSEINGASVEVPHAFAAKSRQPDRQIYQDDTCFFDEPSSGFPHEGFNAFNQSDLSEATVFENSDNLFHFDDRLSPIVDDPLSHVHDSEGRSIEMYIPGLLIHIVRVQKSNSPMWKSWIVNDSEYDYKAFVANKESFKDIVVSSYMFLDHLPWRCHYAIQKALETRKHKGQLTDDLFNEESMTEFTDLNLPELRSGASESYCLPSCDRFGLNQSYLIGRSGTVRSDVSTPYTASYFLVIATVRASSNGESCNLDKDEAEILKPSSSSSSSSSSSPSPSPPPAPPSPPSLCLKPPQELPVPEMPENSGNAAAAAAADSGAALSFERKISKEAPPLRYINRCSSCQKRVGLTGFRCRCGDLFCASHRSSKSKRFESHTVMVVQELKSPRLWLAK</sequence>
<evidence type="ECO:0000256" key="2">
    <source>
        <dbReference type="ARBA" id="ARBA00022723"/>
    </source>
</evidence>
<dbReference type="GO" id="GO:0008270">
    <property type="term" value="F:zinc ion binding"/>
    <property type="evidence" value="ECO:0007669"/>
    <property type="project" value="UniProtKB-KW"/>
</dbReference>
<dbReference type="Pfam" id="PF24057">
    <property type="entry name" value="DUF7358"/>
    <property type="match status" value="1"/>
</dbReference>
<dbReference type="Gene3D" id="3.40.50.1820">
    <property type="entry name" value="alpha/beta hydrolase"/>
    <property type="match status" value="1"/>
</dbReference>
<dbReference type="SUPFAM" id="SSF53474">
    <property type="entry name" value="alpha/beta-Hydrolases"/>
    <property type="match status" value="1"/>
</dbReference>
<dbReference type="OrthoDB" id="438440at2759"/>
<dbReference type="InterPro" id="IPR035896">
    <property type="entry name" value="AN1-like_Znf"/>
</dbReference>
<feature type="compositionally biased region" description="Low complexity" evidence="6">
    <location>
        <begin position="895"/>
        <end position="907"/>
    </location>
</feature>
<keyword evidence="2" id="KW-0479">Metal-binding</keyword>
<feature type="transmembrane region" description="Helical" evidence="7">
    <location>
        <begin position="109"/>
        <end position="131"/>
    </location>
</feature>
<feature type="transmembrane region" description="Helical" evidence="7">
    <location>
        <begin position="53"/>
        <end position="71"/>
    </location>
</feature>
<feature type="compositionally biased region" description="Pro residues" evidence="6">
    <location>
        <begin position="908"/>
        <end position="919"/>
    </location>
</feature>
<evidence type="ECO:0000256" key="5">
    <source>
        <dbReference type="ARBA" id="ARBA00023016"/>
    </source>
</evidence>
<dbReference type="GO" id="GO:0006629">
    <property type="term" value="P:lipid metabolic process"/>
    <property type="evidence" value="ECO:0007669"/>
    <property type="project" value="InterPro"/>
</dbReference>
<feature type="region of interest" description="Disordered" evidence="6">
    <location>
        <begin position="891"/>
        <end position="943"/>
    </location>
</feature>
<evidence type="ECO:0000313" key="9">
    <source>
        <dbReference type="EMBL" id="URE04547.1"/>
    </source>
</evidence>
<evidence type="ECO:0000256" key="4">
    <source>
        <dbReference type="ARBA" id="ARBA00022833"/>
    </source>
</evidence>
<dbReference type="AlphaFoldDB" id="A0A9E7G1C3"/>
<keyword evidence="3" id="KW-0863">Zinc-finger</keyword>
<evidence type="ECO:0000313" key="10">
    <source>
        <dbReference type="Proteomes" id="UP001055439"/>
    </source>
</evidence>
<dbReference type="PANTHER" id="PTHR47030:SF4">
    <property type="entry name" value="FUNGAL LIPASE-LIKE DOMAIN-CONTAINING PROTEIN"/>
    <property type="match status" value="1"/>
</dbReference>
<dbReference type="InterPro" id="IPR000058">
    <property type="entry name" value="Znf_AN1"/>
</dbReference>
<evidence type="ECO:0000259" key="8">
    <source>
        <dbReference type="SMART" id="SM00154"/>
    </source>
</evidence>
<dbReference type="SUPFAM" id="SSF118310">
    <property type="entry name" value="AN1-like Zinc finger"/>
    <property type="match status" value="1"/>
</dbReference>
<dbReference type="InterPro" id="IPR029058">
    <property type="entry name" value="AB_hydrolase_fold"/>
</dbReference>
<feature type="domain" description="AN1-type" evidence="8">
    <location>
        <begin position="972"/>
        <end position="1002"/>
    </location>
</feature>
<evidence type="ECO:0000256" key="3">
    <source>
        <dbReference type="ARBA" id="ARBA00022771"/>
    </source>
</evidence>
<comment type="function">
    <text evidence="1">May be involved in environmental stress response.</text>
</comment>
<keyword evidence="7" id="KW-0472">Membrane</keyword>
<dbReference type="Pfam" id="PF01764">
    <property type="entry name" value="Lipase_3"/>
    <property type="match status" value="1"/>
</dbReference>
<reference evidence="9" key="1">
    <citation type="submission" date="2022-05" db="EMBL/GenBank/DDBJ databases">
        <title>The Musa troglodytarum L. genome provides insights into the mechanism of non-climacteric behaviour and enrichment of carotenoids.</title>
        <authorList>
            <person name="Wang J."/>
        </authorList>
    </citation>
    <scope>NUCLEOTIDE SEQUENCE</scope>
    <source>
        <tissue evidence="9">Leaf</tissue>
    </source>
</reference>
<gene>
    <name evidence="9" type="ORF">MUK42_18956</name>
</gene>
<dbReference type="CDD" id="cd00519">
    <property type="entry name" value="Lipase_3"/>
    <property type="match status" value="1"/>
</dbReference>
<dbReference type="SMART" id="SM00154">
    <property type="entry name" value="ZnF_AN1"/>
    <property type="match status" value="1"/>
</dbReference>
<dbReference type="Gene3D" id="4.10.1110.10">
    <property type="entry name" value="AN1-like Zinc finger"/>
    <property type="match status" value="1"/>
</dbReference>
<evidence type="ECO:0000256" key="7">
    <source>
        <dbReference type="SAM" id="Phobius"/>
    </source>
</evidence>
<dbReference type="Proteomes" id="UP001055439">
    <property type="component" value="Chromosome 5"/>
</dbReference>
<keyword evidence="4" id="KW-0862">Zinc</keyword>
<protein>
    <recommendedName>
        <fullName evidence="8">AN1-type domain-containing protein</fullName>
    </recommendedName>
</protein>
<keyword evidence="5" id="KW-0346">Stress response</keyword>
<dbReference type="PANTHER" id="PTHR47030">
    <property type="entry name" value="LIPASE CLASS 3 FAMILY PROTEIN"/>
    <property type="match status" value="1"/>
</dbReference>
<dbReference type="EMBL" id="CP097507">
    <property type="protein sequence ID" value="URE04547.1"/>
    <property type="molecule type" value="Genomic_DNA"/>
</dbReference>
<proteinExistence type="predicted"/>
<keyword evidence="7" id="KW-0812">Transmembrane</keyword>
<dbReference type="InterPro" id="IPR055782">
    <property type="entry name" value="DUF7358"/>
</dbReference>
<accession>A0A9E7G1C3</accession>
<keyword evidence="10" id="KW-1185">Reference proteome</keyword>
<feature type="transmembrane region" description="Helical" evidence="7">
    <location>
        <begin position="20"/>
        <end position="41"/>
    </location>
</feature>
<organism evidence="9 10">
    <name type="scientific">Musa troglodytarum</name>
    <name type="common">fe'i banana</name>
    <dbReference type="NCBI Taxonomy" id="320322"/>
    <lineage>
        <taxon>Eukaryota</taxon>
        <taxon>Viridiplantae</taxon>
        <taxon>Streptophyta</taxon>
        <taxon>Embryophyta</taxon>
        <taxon>Tracheophyta</taxon>
        <taxon>Spermatophyta</taxon>
        <taxon>Magnoliopsida</taxon>
        <taxon>Liliopsida</taxon>
        <taxon>Zingiberales</taxon>
        <taxon>Musaceae</taxon>
        <taxon>Musa</taxon>
    </lineage>
</organism>
<evidence type="ECO:0000256" key="6">
    <source>
        <dbReference type="SAM" id="MobiDB-lite"/>
    </source>
</evidence>
<evidence type="ECO:0000256" key="1">
    <source>
        <dbReference type="ARBA" id="ARBA00003732"/>
    </source>
</evidence>